<sequence>MCVREVSTWKEGVTCVSSRNRDVMFHENVFPYAICKYTMNEKEEESHQVDCAYFDGVQDKRVKTKHVEHLGTGQYQPKPLILLRDYVTYTTKCSKDSTCTQTHSKSSSSCTTPYPIANYVISVKNFPRYHALLDATTVGDEPISFSIAMKDDDGEKK</sequence>
<dbReference type="Proteomes" id="UP000257109">
    <property type="component" value="Unassembled WGS sequence"/>
</dbReference>
<evidence type="ECO:0000313" key="1">
    <source>
        <dbReference type="EMBL" id="RDX92152.1"/>
    </source>
</evidence>
<proteinExistence type="predicted"/>
<name>A0A371GNL7_MUCPR</name>
<dbReference type="EMBL" id="QJKJ01004939">
    <property type="protein sequence ID" value="RDX92152.1"/>
    <property type="molecule type" value="Genomic_DNA"/>
</dbReference>
<comment type="caution">
    <text evidence="1">The sequence shown here is derived from an EMBL/GenBank/DDBJ whole genome shotgun (WGS) entry which is preliminary data.</text>
</comment>
<protein>
    <submittedName>
        <fullName evidence="1">Uncharacterized protein</fullName>
    </submittedName>
</protein>
<keyword evidence="2" id="KW-1185">Reference proteome</keyword>
<organism evidence="1 2">
    <name type="scientific">Mucuna pruriens</name>
    <name type="common">Velvet bean</name>
    <name type="synonym">Dolichos pruriens</name>
    <dbReference type="NCBI Taxonomy" id="157652"/>
    <lineage>
        <taxon>Eukaryota</taxon>
        <taxon>Viridiplantae</taxon>
        <taxon>Streptophyta</taxon>
        <taxon>Embryophyta</taxon>
        <taxon>Tracheophyta</taxon>
        <taxon>Spermatophyta</taxon>
        <taxon>Magnoliopsida</taxon>
        <taxon>eudicotyledons</taxon>
        <taxon>Gunneridae</taxon>
        <taxon>Pentapetalae</taxon>
        <taxon>rosids</taxon>
        <taxon>fabids</taxon>
        <taxon>Fabales</taxon>
        <taxon>Fabaceae</taxon>
        <taxon>Papilionoideae</taxon>
        <taxon>50 kb inversion clade</taxon>
        <taxon>NPAAA clade</taxon>
        <taxon>indigoferoid/millettioid clade</taxon>
        <taxon>Phaseoleae</taxon>
        <taxon>Mucuna</taxon>
    </lineage>
</organism>
<gene>
    <name evidence="1" type="ORF">CR513_25772</name>
</gene>
<dbReference type="AlphaFoldDB" id="A0A371GNL7"/>
<reference evidence="1" key="1">
    <citation type="submission" date="2018-05" db="EMBL/GenBank/DDBJ databases">
        <title>Draft genome of Mucuna pruriens seed.</title>
        <authorList>
            <person name="Nnadi N.E."/>
            <person name="Vos R."/>
            <person name="Hasami M.H."/>
            <person name="Devisetty U.K."/>
            <person name="Aguiy J.C."/>
        </authorList>
    </citation>
    <scope>NUCLEOTIDE SEQUENCE [LARGE SCALE GENOMIC DNA]</scope>
    <source>
        <strain evidence="1">JCA_2017</strain>
    </source>
</reference>
<feature type="non-terminal residue" evidence="1">
    <location>
        <position position="1"/>
    </location>
</feature>
<accession>A0A371GNL7</accession>
<evidence type="ECO:0000313" key="2">
    <source>
        <dbReference type="Proteomes" id="UP000257109"/>
    </source>
</evidence>